<dbReference type="EMBL" id="FTRV01000015">
    <property type="protein sequence ID" value="SPM30544.1"/>
    <property type="molecule type" value="Genomic_DNA"/>
</dbReference>
<evidence type="ECO:0000256" key="1">
    <source>
        <dbReference type="SAM" id="MobiDB-lite"/>
    </source>
</evidence>
<feature type="region of interest" description="Disordered" evidence="1">
    <location>
        <begin position="1"/>
        <end position="23"/>
    </location>
</feature>
<protein>
    <submittedName>
        <fullName evidence="2">Mycobacterium terramassiliense ORFan</fullName>
    </submittedName>
</protein>
<reference evidence="2 3" key="1">
    <citation type="submission" date="2017-01" db="EMBL/GenBank/DDBJ databases">
        <authorList>
            <consortium name="Urmite Genomes"/>
        </authorList>
    </citation>
    <scope>NUCLEOTIDE SEQUENCE [LARGE SCALE GENOMIC DNA]</scope>
    <source>
        <strain evidence="2 3">AB308</strain>
    </source>
</reference>
<dbReference type="RefSeq" id="WP_157900984.1">
    <property type="nucleotide sequence ID" value="NZ_LT717701.1"/>
</dbReference>
<keyword evidence="3" id="KW-1185">Reference proteome</keyword>
<evidence type="ECO:0000313" key="3">
    <source>
        <dbReference type="Proteomes" id="UP000241595"/>
    </source>
</evidence>
<proteinExistence type="predicted"/>
<gene>
    <name evidence="2" type="ORF">MTAB308_4053</name>
</gene>
<name>A0A2U3NGI8_9MYCO</name>
<organism evidence="2 3">
    <name type="scientific">Mycobacterium terramassiliense</name>
    <dbReference type="NCBI Taxonomy" id="1841859"/>
    <lineage>
        <taxon>Bacteria</taxon>
        <taxon>Bacillati</taxon>
        <taxon>Actinomycetota</taxon>
        <taxon>Actinomycetes</taxon>
        <taxon>Mycobacteriales</taxon>
        <taxon>Mycobacteriaceae</taxon>
        <taxon>Mycobacterium</taxon>
    </lineage>
</organism>
<accession>A0A2U3NGI8</accession>
<dbReference type="AlphaFoldDB" id="A0A2U3NGI8"/>
<evidence type="ECO:0000313" key="2">
    <source>
        <dbReference type="EMBL" id="SPM30544.1"/>
    </source>
</evidence>
<dbReference type="Proteomes" id="UP000241595">
    <property type="component" value="Unassembled WGS sequence"/>
</dbReference>
<sequence length="99" mass="10257">MAASMFGDATMNEPTNETIDRNKPRFISVTSDRPLMPAQVTATSMVPVCVAPTLNNSSTDASSVTLTTPAPVALPEFTRSLRCSGFVDVSGGHLALAGG</sequence>